<keyword evidence="4" id="KW-1185">Reference proteome</keyword>
<dbReference type="SUPFAM" id="SSF55718">
    <property type="entry name" value="SCP-like"/>
    <property type="match status" value="1"/>
</dbReference>
<dbReference type="InterPro" id="IPR036527">
    <property type="entry name" value="SCP2_sterol-bd_dom_sf"/>
</dbReference>
<dbReference type="Proteomes" id="UP000245362">
    <property type="component" value="Unassembled WGS sequence"/>
</dbReference>
<dbReference type="EMBL" id="QFWT01000006">
    <property type="protein sequence ID" value="PWI33039.1"/>
    <property type="molecule type" value="Genomic_DNA"/>
</dbReference>
<comment type="similarity">
    <text evidence="1">Belongs to the UbiJ family.</text>
</comment>
<dbReference type="GO" id="GO:0006744">
    <property type="term" value="P:ubiquinone biosynthetic process"/>
    <property type="evidence" value="ECO:0007669"/>
    <property type="project" value="UniProtKB-UniRule"/>
</dbReference>
<dbReference type="InterPro" id="IPR003033">
    <property type="entry name" value="SCP2_sterol-bd_dom"/>
</dbReference>
<keyword evidence="1" id="KW-0963">Cytoplasm</keyword>
<reference evidence="3 4" key="1">
    <citation type="submission" date="2018-05" db="EMBL/GenBank/DDBJ databases">
        <title>Vibrio limimaris sp. nov., isolated from marine sediment.</title>
        <authorList>
            <person name="Li C.-M."/>
        </authorList>
    </citation>
    <scope>NUCLEOTIDE SEQUENCE [LARGE SCALE GENOMIC DNA]</scope>
    <source>
        <strain evidence="3 4">E4404</strain>
    </source>
</reference>
<comment type="subcellular location">
    <subcellularLocation>
        <location evidence="1">Cytoplasm</location>
    </subcellularLocation>
</comment>
<name>A0A2U3B8A9_9VIBR</name>
<comment type="caution">
    <text evidence="3">The sequence shown here is derived from an EMBL/GenBank/DDBJ whole genome shotgun (WGS) entry which is preliminary data.</text>
</comment>
<dbReference type="HAMAP" id="MF_02215">
    <property type="entry name" value="UbiJ"/>
    <property type="match status" value="1"/>
</dbReference>
<evidence type="ECO:0000313" key="4">
    <source>
        <dbReference type="Proteomes" id="UP000245362"/>
    </source>
</evidence>
<feature type="domain" description="SCP2" evidence="2">
    <location>
        <begin position="15"/>
        <end position="111"/>
    </location>
</feature>
<dbReference type="PANTHER" id="PTHR38693:SF1">
    <property type="entry name" value="UBIQUINONE BIOSYNTHESIS ACCESSORY FACTOR UBIJ"/>
    <property type="match status" value="1"/>
</dbReference>
<sequence>MPFEPLATGILETALNTLINDQPAYRRQLARLKGKVLQLYILELKQTLTFVFSHQVDVLAAYEGEPDCFISLSLAVLPEFRQQPEITRLIKEDKLDLKGDHQLAQQFAQLMSDCKPDLEEWLSRITGDVVAHTLMQGARDTGCWLKQQAQRKQRHLAEALTEEWKIAPPPLEIAYFCDQVDELTKQVEQADNRLRQLADKILS</sequence>
<proteinExistence type="inferred from homology"/>
<gene>
    <name evidence="1" type="primary">ubiJ</name>
    <name evidence="3" type="ORF">DI392_12080</name>
</gene>
<keyword evidence="1" id="KW-0831">Ubiquinone biosynthesis</keyword>
<evidence type="ECO:0000259" key="2">
    <source>
        <dbReference type="Pfam" id="PF02036"/>
    </source>
</evidence>
<protein>
    <recommendedName>
        <fullName evidence="1">Ubiquinone biosynthesis accessory factor UbiJ</fullName>
    </recommendedName>
</protein>
<comment type="pathway">
    <text evidence="1">Cofactor biosynthesis; ubiquinone biosynthesis.</text>
</comment>
<dbReference type="InterPro" id="IPR038989">
    <property type="entry name" value="UbiJ"/>
</dbReference>
<evidence type="ECO:0000313" key="3">
    <source>
        <dbReference type="EMBL" id="PWI33039.1"/>
    </source>
</evidence>
<comment type="function">
    <text evidence="1">Required for ubiquinone (coenzyme Q) biosynthesis. Binds hydrophobic ubiquinone biosynthetic intermediates via its SCP2 domain and is essential for the stability of the Ubi complex. May constitute a docking platform where Ubi enzymes assemble and access their SCP2-bound polyprenyl substrates.</text>
</comment>
<dbReference type="RefSeq" id="WP_109320157.1">
    <property type="nucleotide sequence ID" value="NZ_QFWT01000006.1"/>
</dbReference>
<accession>A0A2U3B8A9</accession>
<dbReference type="Pfam" id="PF02036">
    <property type="entry name" value="SCP2"/>
    <property type="match status" value="1"/>
</dbReference>
<dbReference type="AlphaFoldDB" id="A0A2U3B8A9"/>
<organism evidence="3 4">
    <name type="scientific">Vibrio albus</name>
    <dbReference type="NCBI Taxonomy" id="2200953"/>
    <lineage>
        <taxon>Bacteria</taxon>
        <taxon>Pseudomonadati</taxon>
        <taxon>Pseudomonadota</taxon>
        <taxon>Gammaproteobacteria</taxon>
        <taxon>Vibrionales</taxon>
        <taxon>Vibrionaceae</taxon>
        <taxon>Vibrio</taxon>
    </lineage>
</organism>
<evidence type="ECO:0000256" key="1">
    <source>
        <dbReference type="HAMAP-Rule" id="MF_02215"/>
    </source>
</evidence>
<dbReference type="GO" id="GO:0005737">
    <property type="term" value="C:cytoplasm"/>
    <property type="evidence" value="ECO:0007669"/>
    <property type="project" value="UniProtKB-SubCell"/>
</dbReference>
<dbReference type="PANTHER" id="PTHR38693">
    <property type="entry name" value="UBIQUINONE BIOSYNTHESIS PROTEIN UBIJ"/>
    <property type="match status" value="1"/>
</dbReference>
<dbReference type="UniPathway" id="UPA00232"/>
<dbReference type="OrthoDB" id="5801225at2"/>